<dbReference type="OrthoDB" id="9793175at2"/>
<evidence type="ECO:0000256" key="6">
    <source>
        <dbReference type="SAM" id="SignalP"/>
    </source>
</evidence>
<keyword evidence="4 6" id="KW-0732">Signal</keyword>
<name>A0A3S1D9Q1_9BACL</name>
<dbReference type="GO" id="GO:0030288">
    <property type="term" value="C:outer membrane-bounded periplasmic space"/>
    <property type="evidence" value="ECO:0007669"/>
    <property type="project" value="TreeGrafter"/>
</dbReference>
<comment type="similarity">
    <text evidence="2">Belongs to the bacterial solute-binding protein 8 family.</text>
</comment>
<sequence>MNRSRGKILFLMLIVVLMGALSACSTSGSKETSGNASSEPTTTAQTEKEIIVKHAMGEEKLKGIPQRVVVLDNGALDNLLALGVKPVGAPTVQLEEPYPAYLRSQAEGITNIGTIDEPNLETIASLKPDLILGSKDTHEKIFEKLKRLAPTVYVESLGYTWKDNLKVQAAALGKEAEADKLLSAYTDRLAQFKDQMGDRLANTTVSVLRPRTDHVRIYLRQSFSGIIVEDAGLKRPATQQADEFASKATEEQVANMDGDVILWFSRDTDNLLESKLANNPLWKNLKAVKDKKVFKVDADLWLSGLGIQAANLVVDDLFKIFVSK</sequence>
<dbReference type="InterPro" id="IPR002491">
    <property type="entry name" value="ABC_transptr_periplasmic_BD"/>
</dbReference>
<evidence type="ECO:0000256" key="4">
    <source>
        <dbReference type="ARBA" id="ARBA00022729"/>
    </source>
</evidence>
<dbReference type="AlphaFoldDB" id="A0A3S1D9Q1"/>
<dbReference type="EMBL" id="RZNX01000001">
    <property type="protein sequence ID" value="RUT35896.1"/>
    <property type="molecule type" value="Genomic_DNA"/>
</dbReference>
<feature type="signal peptide" evidence="6">
    <location>
        <begin position="1"/>
        <end position="22"/>
    </location>
</feature>
<dbReference type="PANTHER" id="PTHR30532:SF1">
    <property type="entry name" value="IRON(3+)-HYDROXAMATE-BINDING PROTEIN FHUD"/>
    <property type="match status" value="1"/>
</dbReference>
<comment type="caution">
    <text evidence="8">The sequence shown here is derived from an EMBL/GenBank/DDBJ whole genome shotgun (WGS) entry which is preliminary data.</text>
</comment>
<dbReference type="Gene3D" id="3.40.50.1980">
    <property type="entry name" value="Nitrogenase molybdenum iron protein domain"/>
    <property type="match status" value="2"/>
</dbReference>
<reference evidence="8 9" key="1">
    <citation type="submission" date="2018-12" db="EMBL/GenBank/DDBJ databases">
        <authorList>
            <person name="Sun L."/>
            <person name="Chen Z."/>
        </authorList>
    </citation>
    <scope>NUCLEOTIDE SEQUENCE [LARGE SCALE GENOMIC DNA]</scope>
    <source>
        <strain evidence="8 9">3-5-3</strain>
    </source>
</reference>
<dbReference type="PROSITE" id="PS50983">
    <property type="entry name" value="FE_B12_PBP"/>
    <property type="match status" value="1"/>
</dbReference>
<evidence type="ECO:0000256" key="2">
    <source>
        <dbReference type="ARBA" id="ARBA00008814"/>
    </source>
</evidence>
<evidence type="ECO:0000256" key="1">
    <source>
        <dbReference type="ARBA" id="ARBA00004196"/>
    </source>
</evidence>
<protein>
    <submittedName>
        <fullName evidence="8">Iron-siderophore ABC transporter substrate-binding protein</fullName>
    </submittedName>
</protein>
<dbReference type="PROSITE" id="PS51257">
    <property type="entry name" value="PROKAR_LIPOPROTEIN"/>
    <property type="match status" value="1"/>
</dbReference>
<feature type="domain" description="Fe/B12 periplasmic-binding" evidence="7">
    <location>
        <begin position="67"/>
        <end position="324"/>
    </location>
</feature>
<evidence type="ECO:0000313" key="9">
    <source>
        <dbReference type="Proteomes" id="UP000272464"/>
    </source>
</evidence>
<proteinExistence type="inferred from homology"/>
<dbReference type="PANTHER" id="PTHR30532">
    <property type="entry name" value="IRON III DICITRATE-BINDING PERIPLASMIC PROTEIN"/>
    <property type="match status" value="1"/>
</dbReference>
<dbReference type="InterPro" id="IPR051313">
    <property type="entry name" value="Bact_iron-sidero_bind"/>
</dbReference>
<feature type="chain" id="PRO_5038996762" evidence="6">
    <location>
        <begin position="23"/>
        <end position="324"/>
    </location>
</feature>
<dbReference type="SUPFAM" id="SSF53807">
    <property type="entry name" value="Helical backbone' metal receptor"/>
    <property type="match status" value="1"/>
</dbReference>
<feature type="region of interest" description="Disordered" evidence="5">
    <location>
        <begin position="26"/>
        <end position="46"/>
    </location>
</feature>
<dbReference type="RefSeq" id="WP_127197593.1">
    <property type="nucleotide sequence ID" value="NZ_RZNX01000001.1"/>
</dbReference>
<comment type="subcellular location">
    <subcellularLocation>
        <location evidence="1">Cell envelope</location>
    </subcellularLocation>
</comment>
<evidence type="ECO:0000313" key="8">
    <source>
        <dbReference type="EMBL" id="RUT35896.1"/>
    </source>
</evidence>
<evidence type="ECO:0000259" key="7">
    <source>
        <dbReference type="PROSITE" id="PS50983"/>
    </source>
</evidence>
<dbReference type="GO" id="GO:1901678">
    <property type="term" value="P:iron coordination entity transport"/>
    <property type="evidence" value="ECO:0007669"/>
    <property type="project" value="UniProtKB-ARBA"/>
</dbReference>
<keyword evidence="3" id="KW-0813">Transport</keyword>
<evidence type="ECO:0000256" key="3">
    <source>
        <dbReference type="ARBA" id="ARBA00022448"/>
    </source>
</evidence>
<dbReference type="Pfam" id="PF01497">
    <property type="entry name" value="Peripla_BP_2"/>
    <property type="match status" value="1"/>
</dbReference>
<keyword evidence="9" id="KW-1185">Reference proteome</keyword>
<evidence type="ECO:0000256" key="5">
    <source>
        <dbReference type="SAM" id="MobiDB-lite"/>
    </source>
</evidence>
<accession>A0A3S1D9Q1</accession>
<dbReference type="CDD" id="cd01146">
    <property type="entry name" value="FhuD"/>
    <property type="match status" value="1"/>
</dbReference>
<organism evidence="8 9">
    <name type="scientific">Paenibacillus zeisoli</name>
    <dbReference type="NCBI Taxonomy" id="2496267"/>
    <lineage>
        <taxon>Bacteria</taxon>
        <taxon>Bacillati</taxon>
        <taxon>Bacillota</taxon>
        <taxon>Bacilli</taxon>
        <taxon>Bacillales</taxon>
        <taxon>Paenibacillaceae</taxon>
        <taxon>Paenibacillus</taxon>
    </lineage>
</organism>
<feature type="compositionally biased region" description="Polar residues" evidence="5">
    <location>
        <begin position="26"/>
        <end position="45"/>
    </location>
</feature>
<gene>
    <name evidence="8" type="ORF">EJP77_02530</name>
</gene>
<dbReference type="Proteomes" id="UP000272464">
    <property type="component" value="Unassembled WGS sequence"/>
</dbReference>